<keyword evidence="3" id="KW-1185">Reference proteome</keyword>
<dbReference type="Proteomes" id="UP000278351">
    <property type="component" value="Unassembled WGS sequence"/>
</dbReference>
<sequence>MRKDLIIKGVMLLVMAGAVNACIKVPADIDFISSQAAYTKTVYEPVLGRTTLYPEELGSVLFNADNSTQPLSFKILNIKDSRGDSAEIFYKTFPVQVWKDAYTGEETTRAELEKKRVIEHHRLFEVREHSGQFVMWAPVNLAYLNAVRQQPDAGYKFDVEVSNSGGTKVIRDMQLKPFRSRPFEPAVTDPITGNTFGYARPTTLFGIMDVHTQRTITSGDVAVVFYKEPESTGRTLTFEFRDTAYRPIDPKNFAATRWEELVHHYGTAKFESDRVVFDVSYPIPLSRVPTRYTTAGGSRARVKFGYDRIVNGTSRIQAVLGLDFAIYEPGDWKVIFWFKEGNPDFKDN</sequence>
<evidence type="ECO:0000256" key="1">
    <source>
        <dbReference type="SAM" id="SignalP"/>
    </source>
</evidence>
<evidence type="ECO:0000313" key="3">
    <source>
        <dbReference type="Proteomes" id="UP000278351"/>
    </source>
</evidence>
<dbReference type="RefSeq" id="WP_123845028.1">
    <property type="nucleotide sequence ID" value="NZ_RPDH01000001.1"/>
</dbReference>
<evidence type="ECO:0000313" key="2">
    <source>
        <dbReference type="EMBL" id="RPE12517.1"/>
    </source>
</evidence>
<dbReference type="Pfam" id="PF16398">
    <property type="entry name" value="DUF5007"/>
    <property type="match status" value="1"/>
</dbReference>
<comment type="caution">
    <text evidence="2">The sequence shown here is derived from an EMBL/GenBank/DDBJ whole genome shotgun (WGS) entry which is preliminary data.</text>
</comment>
<dbReference type="AlphaFoldDB" id="A0A3N4Q909"/>
<feature type="chain" id="PRO_5018159135" evidence="1">
    <location>
        <begin position="22"/>
        <end position="348"/>
    </location>
</feature>
<protein>
    <submittedName>
        <fullName evidence="2">DUF5007 domain-containing protein</fullName>
    </submittedName>
</protein>
<dbReference type="EMBL" id="RPDH01000001">
    <property type="protein sequence ID" value="RPE12517.1"/>
    <property type="molecule type" value="Genomic_DNA"/>
</dbReference>
<gene>
    <name evidence="2" type="ORF">EGT74_02890</name>
</gene>
<proteinExistence type="predicted"/>
<name>A0A3N4Q909_9BACT</name>
<dbReference type="InterPro" id="IPR032173">
    <property type="entry name" value="DUF5007"/>
</dbReference>
<accession>A0A3N4Q909</accession>
<feature type="signal peptide" evidence="1">
    <location>
        <begin position="1"/>
        <end position="21"/>
    </location>
</feature>
<dbReference type="OrthoDB" id="737630at2"/>
<organism evidence="2 3">
    <name type="scientific">Chitinophaga lutea</name>
    <dbReference type="NCBI Taxonomy" id="2488634"/>
    <lineage>
        <taxon>Bacteria</taxon>
        <taxon>Pseudomonadati</taxon>
        <taxon>Bacteroidota</taxon>
        <taxon>Chitinophagia</taxon>
        <taxon>Chitinophagales</taxon>
        <taxon>Chitinophagaceae</taxon>
        <taxon>Chitinophaga</taxon>
    </lineage>
</organism>
<reference evidence="2 3" key="1">
    <citation type="submission" date="2018-11" db="EMBL/GenBank/DDBJ databases">
        <title>Chitinophaga lutea sp.nov., isolate from arsenic contaminated soil.</title>
        <authorList>
            <person name="Zong Y."/>
        </authorList>
    </citation>
    <scope>NUCLEOTIDE SEQUENCE [LARGE SCALE GENOMIC DNA]</scope>
    <source>
        <strain evidence="2 3">ZY74</strain>
    </source>
</reference>
<keyword evidence="1" id="KW-0732">Signal</keyword>